<feature type="region of interest" description="Disordered" evidence="1">
    <location>
        <begin position="19"/>
        <end position="46"/>
    </location>
</feature>
<dbReference type="AlphaFoldDB" id="A0A6A6AKL6"/>
<evidence type="ECO:0000313" key="3">
    <source>
        <dbReference type="Proteomes" id="UP000799771"/>
    </source>
</evidence>
<protein>
    <submittedName>
        <fullName evidence="2">Uncharacterized protein</fullName>
    </submittedName>
</protein>
<keyword evidence="3" id="KW-1185">Reference proteome</keyword>
<dbReference type="RefSeq" id="XP_033526022.1">
    <property type="nucleotide sequence ID" value="XM_033671352.1"/>
</dbReference>
<dbReference type="Proteomes" id="UP000799771">
    <property type="component" value="Unassembled WGS sequence"/>
</dbReference>
<name>A0A6A6AKL6_9PLEO</name>
<reference evidence="2" key="1">
    <citation type="journal article" date="2020" name="Stud. Mycol.">
        <title>101 Dothideomycetes genomes: a test case for predicting lifestyles and emergence of pathogens.</title>
        <authorList>
            <person name="Haridas S."/>
            <person name="Albert R."/>
            <person name="Binder M."/>
            <person name="Bloem J."/>
            <person name="Labutti K."/>
            <person name="Salamov A."/>
            <person name="Andreopoulos B."/>
            <person name="Baker S."/>
            <person name="Barry K."/>
            <person name="Bills G."/>
            <person name="Bluhm B."/>
            <person name="Cannon C."/>
            <person name="Castanera R."/>
            <person name="Culley D."/>
            <person name="Daum C."/>
            <person name="Ezra D."/>
            <person name="Gonzalez J."/>
            <person name="Henrissat B."/>
            <person name="Kuo A."/>
            <person name="Liang C."/>
            <person name="Lipzen A."/>
            <person name="Lutzoni F."/>
            <person name="Magnuson J."/>
            <person name="Mondo S."/>
            <person name="Nolan M."/>
            <person name="Ohm R."/>
            <person name="Pangilinan J."/>
            <person name="Park H.-J."/>
            <person name="Ramirez L."/>
            <person name="Alfaro M."/>
            <person name="Sun H."/>
            <person name="Tritt A."/>
            <person name="Yoshinaga Y."/>
            <person name="Zwiers L.-H."/>
            <person name="Turgeon B."/>
            <person name="Goodwin S."/>
            <person name="Spatafora J."/>
            <person name="Crous P."/>
            <person name="Grigoriev I."/>
        </authorList>
    </citation>
    <scope>NUCLEOTIDE SEQUENCE</scope>
    <source>
        <strain evidence="2">CBS 119687</strain>
    </source>
</reference>
<feature type="compositionally biased region" description="Acidic residues" evidence="1">
    <location>
        <begin position="23"/>
        <end position="43"/>
    </location>
</feature>
<evidence type="ECO:0000313" key="2">
    <source>
        <dbReference type="EMBL" id="KAF2131635.1"/>
    </source>
</evidence>
<organism evidence="2 3">
    <name type="scientific">Dothidotthia symphoricarpi CBS 119687</name>
    <dbReference type="NCBI Taxonomy" id="1392245"/>
    <lineage>
        <taxon>Eukaryota</taxon>
        <taxon>Fungi</taxon>
        <taxon>Dikarya</taxon>
        <taxon>Ascomycota</taxon>
        <taxon>Pezizomycotina</taxon>
        <taxon>Dothideomycetes</taxon>
        <taxon>Pleosporomycetidae</taxon>
        <taxon>Pleosporales</taxon>
        <taxon>Dothidotthiaceae</taxon>
        <taxon>Dothidotthia</taxon>
    </lineage>
</organism>
<dbReference type="EMBL" id="ML977502">
    <property type="protein sequence ID" value="KAF2131635.1"/>
    <property type="molecule type" value="Genomic_DNA"/>
</dbReference>
<gene>
    <name evidence="2" type="ORF">P153DRAFT_394950</name>
</gene>
<accession>A0A6A6AKL6</accession>
<proteinExistence type="predicted"/>
<dbReference type="GeneID" id="54411784"/>
<sequence>MVSLESDWYVDWTSVVMGPELLNDQDGEEEDNDEDYDEDDKDEADDRQLEAFDILPQNSIVYVNAGAISLNLPVVFPAFNHPPTMPRVG</sequence>
<evidence type="ECO:0000256" key="1">
    <source>
        <dbReference type="SAM" id="MobiDB-lite"/>
    </source>
</evidence>